<evidence type="ECO:0000256" key="2">
    <source>
        <dbReference type="ARBA" id="ARBA00023203"/>
    </source>
</evidence>
<dbReference type="STRING" id="6832.A0A553P2Q1"/>
<evidence type="ECO:0000256" key="3">
    <source>
        <dbReference type="SAM" id="MobiDB-lite"/>
    </source>
</evidence>
<dbReference type="OrthoDB" id="307871at2759"/>
<dbReference type="InterPro" id="IPR003124">
    <property type="entry name" value="WH2_dom"/>
</dbReference>
<dbReference type="Proteomes" id="UP000318571">
    <property type="component" value="Chromosome 7"/>
</dbReference>
<dbReference type="GO" id="GO:0043014">
    <property type="term" value="F:alpha-tubulin binding"/>
    <property type="evidence" value="ECO:0007669"/>
    <property type="project" value="InterPro"/>
</dbReference>
<feature type="compositionally biased region" description="Low complexity" evidence="3">
    <location>
        <begin position="349"/>
        <end position="358"/>
    </location>
</feature>
<feature type="compositionally biased region" description="Basic and acidic residues" evidence="3">
    <location>
        <begin position="189"/>
        <end position="204"/>
    </location>
</feature>
<feature type="compositionally biased region" description="Gly residues" evidence="3">
    <location>
        <begin position="416"/>
        <end position="426"/>
    </location>
</feature>
<evidence type="ECO:0000313" key="6">
    <source>
        <dbReference type="Proteomes" id="UP000318571"/>
    </source>
</evidence>
<keyword evidence="2" id="KW-0009">Actin-binding</keyword>
<dbReference type="PROSITE" id="PS51082">
    <property type="entry name" value="WH2"/>
    <property type="match status" value="1"/>
</dbReference>
<dbReference type="AlphaFoldDB" id="A0A553P2Q1"/>
<dbReference type="GO" id="GO:0042147">
    <property type="term" value="P:retrograde transport, endosome to Golgi"/>
    <property type="evidence" value="ECO:0007669"/>
    <property type="project" value="TreeGrafter"/>
</dbReference>
<comment type="caution">
    <text evidence="5">The sequence shown here is derived from an EMBL/GenBank/DDBJ whole genome shotgun (WGS) entry which is preliminary data.</text>
</comment>
<dbReference type="GO" id="GO:0032456">
    <property type="term" value="P:endocytic recycling"/>
    <property type="evidence" value="ECO:0007669"/>
    <property type="project" value="TreeGrafter"/>
</dbReference>
<dbReference type="PRINTS" id="PR01217">
    <property type="entry name" value="PRICHEXTENSN"/>
</dbReference>
<gene>
    <name evidence="5" type="ORF">TCAL_08153</name>
</gene>
<dbReference type="Pfam" id="PF11945">
    <property type="entry name" value="WASH_WAHD"/>
    <property type="match status" value="1"/>
</dbReference>
<dbReference type="GO" id="GO:0055037">
    <property type="term" value="C:recycling endosome"/>
    <property type="evidence" value="ECO:0007669"/>
    <property type="project" value="TreeGrafter"/>
</dbReference>
<evidence type="ECO:0000256" key="1">
    <source>
        <dbReference type="ARBA" id="ARBA00005602"/>
    </source>
</evidence>
<feature type="domain" description="WH2" evidence="4">
    <location>
        <begin position="375"/>
        <end position="397"/>
    </location>
</feature>
<evidence type="ECO:0000259" key="4">
    <source>
        <dbReference type="PROSITE" id="PS51082"/>
    </source>
</evidence>
<dbReference type="GO" id="GO:0006887">
    <property type="term" value="P:exocytosis"/>
    <property type="evidence" value="ECO:0007669"/>
    <property type="project" value="TreeGrafter"/>
</dbReference>
<proteinExistence type="inferred from homology"/>
<protein>
    <recommendedName>
        <fullName evidence="4">WH2 domain-containing protein</fullName>
    </recommendedName>
</protein>
<feature type="region of interest" description="Disordered" evidence="3">
    <location>
        <begin position="441"/>
        <end position="496"/>
    </location>
</feature>
<feature type="compositionally biased region" description="Pro residues" evidence="3">
    <location>
        <begin position="282"/>
        <end position="302"/>
    </location>
</feature>
<dbReference type="GO" id="GO:0003779">
    <property type="term" value="F:actin binding"/>
    <property type="evidence" value="ECO:0007669"/>
    <property type="project" value="UniProtKB-KW"/>
</dbReference>
<feature type="compositionally biased region" description="Basic and acidic residues" evidence="3">
    <location>
        <begin position="397"/>
        <end position="415"/>
    </location>
</feature>
<organism evidence="5 6">
    <name type="scientific">Tigriopus californicus</name>
    <name type="common">Marine copepod</name>
    <dbReference type="NCBI Taxonomy" id="6832"/>
    <lineage>
        <taxon>Eukaryota</taxon>
        <taxon>Metazoa</taxon>
        <taxon>Ecdysozoa</taxon>
        <taxon>Arthropoda</taxon>
        <taxon>Crustacea</taxon>
        <taxon>Multicrustacea</taxon>
        <taxon>Hexanauplia</taxon>
        <taxon>Copepoda</taxon>
        <taxon>Harpacticoida</taxon>
        <taxon>Harpacticidae</taxon>
        <taxon>Tigriopus</taxon>
    </lineage>
</organism>
<dbReference type="PANTHER" id="PTHR23331:SF1">
    <property type="entry name" value="WASH COMPLEX SUBUNIT 1"/>
    <property type="match status" value="1"/>
</dbReference>
<dbReference type="GO" id="GO:0034314">
    <property type="term" value="P:Arp2/3 complex-mediated actin nucleation"/>
    <property type="evidence" value="ECO:0007669"/>
    <property type="project" value="InterPro"/>
</dbReference>
<dbReference type="InterPro" id="IPR021854">
    <property type="entry name" value="WASH1_WAHD"/>
</dbReference>
<dbReference type="GO" id="GO:0071203">
    <property type="term" value="C:WASH complex"/>
    <property type="evidence" value="ECO:0007669"/>
    <property type="project" value="InterPro"/>
</dbReference>
<evidence type="ECO:0000313" key="5">
    <source>
        <dbReference type="EMBL" id="TRY71959.1"/>
    </source>
</evidence>
<feature type="region of interest" description="Disordered" evidence="3">
    <location>
        <begin position="275"/>
        <end position="427"/>
    </location>
</feature>
<feature type="compositionally biased region" description="Acidic residues" evidence="3">
    <location>
        <begin position="477"/>
        <end position="496"/>
    </location>
</feature>
<comment type="similarity">
    <text evidence="1">Belongs to the WASH1 family.</text>
</comment>
<dbReference type="PANTHER" id="PTHR23331">
    <property type="entry name" value="CXYORF1"/>
    <property type="match status" value="1"/>
</dbReference>
<accession>A0A553P2Q1</accession>
<feature type="compositionally biased region" description="Pro residues" evidence="3">
    <location>
        <begin position="312"/>
        <end position="348"/>
    </location>
</feature>
<dbReference type="GO" id="GO:0005769">
    <property type="term" value="C:early endosome"/>
    <property type="evidence" value="ECO:0007669"/>
    <property type="project" value="InterPro"/>
</dbReference>
<dbReference type="EMBL" id="VCGU01000008">
    <property type="protein sequence ID" value="TRY71959.1"/>
    <property type="molecule type" value="Genomic_DNA"/>
</dbReference>
<dbReference type="GO" id="GO:0005829">
    <property type="term" value="C:cytosol"/>
    <property type="evidence" value="ECO:0007669"/>
    <property type="project" value="GOC"/>
</dbReference>
<keyword evidence="6" id="KW-1185">Reference proteome</keyword>
<sequence length="496" mass="53005">MYSVPLISLDLSPVETVTQMISALTQLDHISRAIFDRIDQRVDAQIDQLNRLDQRIDGVQKQVQGIRGSKKATAIFAHARYPSVPSQPLAALMVDLPPVTLPKMSIPDEFLPPRPLRGLEPREIKGKLRSYHVKGQKRLTSSYDQLREGRALPEDIGSASSFLVFNTADNPYLSGMHVNPLSIRHKSRKPGEDHQDQSGLKDLDEAPVSLRPGHELDMSDQDQHFYNPDMGDLPEFDLPDNLDLSNIAQDLTYANDPGAGILPSITLPELPTLTSSVEMRPKPPNTLPPSPPLPPSTAPMPILPIVTTGDTNPPPPPPPPPPTMTTSPPPPPPMTAPPPPPPPPPSGPPSSIDPSMSSEDAPDGPQPKISVGADGRANLMEAIRQAGGKSGASLRSIQERKREEKLAKQEEKERGVGGSRSGGAGGDLLADLAAKLSMRRKGIAGSGGGQPSKSTTTVNEGAGGSVLSKISSMIPDPNDDLDDSESNNDSASDDWD</sequence>
<dbReference type="OMA" id="SMDSPYE"/>
<reference evidence="5 6" key="1">
    <citation type="journal article" date="2018" name="Nat. Ecol. Evol.">
        <title>Genomic signatures of mitonuclear coevolution across populations of Tigriopus californicus.</title>
        <authorList>
            <person name="Barreto F.S."/>
            <person name="Watson E.T."/>
            <person name="Lima T.G."/>
            <person name="Willett C.S."/>
            <person name="Edmands S."/>
            <person name="Li W."/>
            <person name="Burton R.S."/>
        </authorList>
    </citation>
    <scope>NUCLEOTIDE SEQUENCE [LARGE SCALE GENOMIC DNA]</scope>
    <source>
        <strain evidence="5 6">San Diego</strain>
    </source>
</reference>
<dbReference type="InterPro" id="IPR028290">
    <property type="entry name" value="WASH1"/>
</dbReference>
<dbReference type="GO" id="GO:0043015">
    <property type="term" value="F:gamma-tubulin binding"/>
    <property type="evidence" value="ECO:0007669"/>
    <property type="project" value="TreeGrafter"/>
</dbReference>
<feature type="region of interest" description="Disordered" evidence="3">
    <location>
        <begin position="183"/>
        <end position="229"/>
    </location>
</feature>
<feature type="compositionally biased region" description="Basic and acidic residues" evidence="3">
    <location>
        <begin position="212"/>
        <end position="223"/>
    </location>
</feature>
<name>A0A553P2Q1_TIGCA</name>